<accession>A0A7W2I2U5</accession>
<feature type="signal peptide" evidence="1">
    <location>
        <begin position="1"/>
        <end position="22"/>
    </location>
</feature>
<protein>
    <submittedName>
        <fullName evidence="2">Uncharacterized protein</fullName>
    </submittedName>
</protein>
<proteinExistence type="predicted"/>
<evidence type="ECO:0000256" key="1">
    <source>
        <dbReference type="SAM" id="SignalP"/>
    </source>
</evidence>
<dbReference type="PROSITE" id="PS51257">
    <property type="entry name" value="PROKAR_LIPOPROTEIN"/>
    <property type="match status" value="1"/>
</dbReference>
<dbReference type="Proteomes" id="UP000523682">
    <property type="component" value="Unassembled WGS sequence"/>
</dbReference>
<reference evidence="2 3" key="1">
    <citation type="submission" date="2020-07" db="EMBL/GenBank/DDBJ databases">
        <title>Draft genome and description of Corynebacterium haemomassiliense strain Marseile-Q3615 sp. nov.</title>
        <authorList>
            <person name="Boxberger M."/>
            <person name="La Scola B."/>
        </authorList>
    </citation>
    <scope>NUCLEOTIDE SEQUENCE [LARGE SCALE GENOMIC DNA]</scope>
    <source>
        <strain evidence="2 3">Marseille-Q3615</strain>
    </source>
</reference>
<dbReference type="RefSeq" id="WP_181888202.1">
    <property type="nucleotide sequence ID" value="NZ_JACDTZ010000001.1"/>
</dbReference>
<feature type="chain" id="PRO_5038438231" evidence="1">
    <location>
        <begin position="23"/>
        <end position="323"/>
    </location>
</feature>
<comment type="caution">
    <text evidence="2">The sequence shown here is derived from an EMBL/GenBank/DDBJ whole genome shotgun (WGS) entry which is preliminary data.</text>
</comment>
<sequence length="323" mass="34561">MTSTYRPVSIVTVLAASALAMAACGSSESTVESPVESAVESPVESAVDEPGAVDDNGQIDLEALTEVPAEDFLVNDAYLLTFPGTGSNGCTVPIDPTDMDTPFPFGCDATHVGTRARMTLEYGTVFGFSGNESRTIELAPDTKELNPGEKVNASGFTLARPTEDTVVIKRGANTVVIKNSEPYPFSPVVDYQRLGKKTPIPYLAGESLDNIDLSAAEEGTICGVSKPQENRQLVAVATQRGTDCNSVNEAIRQYYALDEQQLGDEHSPHAWTSPDGWRCDVDYFPRFHVDFPDGDFTHCLHEDVGGVVMVPVTLGSAEDSASQ</sequence>
<keyword evidence="1" id="KW-0732">Signal</keyword>
<dbReference type="AlphaFoldDB" id="A0A7W2I2U5"/>
<evidence type="ECO:0000313" key="3">
    <source>
        <dbReference type="Proteomes" id="UP000523682"/>
    </source>
</evidence>
<name>A0A7W2I2U5_9CORY</name>
<dbReference type="EMBL" id="JACDTZ010000001">
    <property type="protein sequence ID" value="MBA5243452.1"/>
    <property type="molecule type" value="Genomic_DNA"/>
</dbReference>
<organism evidence="2 3">
    <name type="scientific">Corynebacterium haemomassiliense</name>
    <dbReference type="NCBI Taxonomy" id="2754726"/>
    <lineage>
        <taxon>Bacteria</taxon>
        <taxon>Bacillati</taxon>
        <taxon>Actinomycetota</taxon>
        <taxon>Actinomycetes</taxon>
        <taxon>Mycobacteriales</taxon>
        <taxon>Corynebacteriaceae</taxon>
        <taxon>Corynebacterium</taxon>
    </lineage>
</organism>
<evidence type="ECO:0000313" key="2">
    <source>
        <dbReference type="EMBL" id="MBA5243452.1"/>
    </source>
</evidence>
<gene>
    <name evidence="2" type="ORF">H0193_01220</name>
</gene>
<keyword evidence="3" id="KW-1185">Reference proteome</keyword>